<comment type="caution">
    <text evidence="1">The sequence shown here is derived from an EMBL/GenBank/DDBJ whole genome shotgun (WGS) entry which is preliminary data.</text>
</comment>
<name>A0ABM9YC70_YERMW</name>
<evidence type="ECO:0000313" key="1">
    <source>
        <dbReference type="EMBL" id="EEQ11499.1"/>
    </source>
</evidence>
<proteinExistence type="predicted"/>
<keyword evidence="2" id="KW-1185">Reference proteome</keyword>
<evidence type="ECO:0000313" key="2">
    <source>
        <dbReference type="Proteomes" id="UP000003027"/>
    </source>
</evidence>
<organism evidence="1 2">
    <name type="scientific">Yersinia mollaretii (strain ATCC 43969 / DSM 18520 / CIP 103324 / CNY 7263 / WAIP 204)</name>
    <dbReference type="NCBI Taxonomy" id="349967"/>
    <lineage>
        <taxon>Bacteria</taxon>
        <taxon>Pseudomonadati</taxon>
        <taxon>Pseudomonadota</taxon>
        <taxon>Gammaproteobacteria</taxon>
        <taxon>Enterobacterales</taxon>
        <taxon>Yersiniaceae</taxon>
        <taxon>Yersinia</taxon>
    </lineage>
</organism>
<gene>
    <name evidence="1" type="ORF">ymoll0001_20710</name>
</gene>
<dbReference type="Proteomes" id="UP000003027">
    <property type="component" value="Unassembled WGS sequence"/>
</dbReference>
<sequence length="68" mass="7882">MERMSKGESLSKEEQRELQDQLTMLYEQLVQLMRKQAEEGEDKKNHGADKTDIKISVTPKLTNIDVFA</sequence>
<accession>A0ABM9YC70</accession>
<protein>
    <submittedName>
        <fullName evidence="1">Uncharacterized protein</fullName>
    </submittedName>
</protein>
<dbReference type="EMBL" id="AALD02000008">
    <property type="protein sequence ID" value="EEQ11499.1"/>
    <property type="molecule type" value="Genomic_DNA"/>
</dbReference>
<reference evidence="1" key="1">
    <citation type="submission" date="2008-12" db="EMBL/GenBank/DDBJ databases">
        <title>Annotation of the Yersinia mollaretii ATCC 43969 genome.</title>
        <authorList>
            <person name="Read T.D."/>
            <person name="Akmal A."/>
            <person name="Bishop-Lilly K."/>
            <person name="Chen P.E."/>
            <person name="Cook C."/>
            <person name="Kiley M.P."/>
            <person name="Lentz S."/>
            <person name="Mateczun A."/>
            <person name="Nagarajan N."/>
            <person name="Nolan N."/>
            <person name="Osborne B.I."/>
            <person name="Pop M."/>
            <person name="Sozhamannan S."/>
            <person name="Stewart A.C."/>
            <person name="Sulakvelidze A."/>
            <person name="Thomason B."/>
            <person name="Willner K."/>
            <person name="Zwick M.E."/>
        </authorList>
    </citation>
    <scope>NUCLEOTIDE SEQUENCE [LARGE SCALE GENOMIC DNA]</scope>
    <source>
        <strain evidence="1">ATCC 43969</strain>
    </source>
</reference>